<dbReference type="GO" id="GO:0005737">
    <property type="term" value="C:cytoplasm"/>
    <property type="evidence" value="ECO:0007669"/>
    <property type="project" value="TreeGrafter"/>
</dbReference>
<evidence type="ECO:0000259" key="7">
    <source>
        <dbReference type="PROSITE" id="PS50968"/>
    </source>
</evidence>
<dbReference type="InterPro" id="IPR011053">
    <property type="entry name" value="Single_hybrid_motif"/>
</dbReference>
<dbReference type="Pfam" id="PF00364">
    <property type="entry name" value="Biotin_lipoyl"/>
    <property type="match status" value="1"/>
</dbReference>
<protein>
    <recommendedName>
        <fullName evidence="6">Dihydrolipoamide acetyltransferase component of pyruvate dehydrogenase complex</fullName>
        <ecNumber evidence="6">2.3.1.-</ecNumber>
    </recommendedName>
</protein>
<gene>
    <name evidence="9" type="ORF">SAMN04244570_3615</name>
</gene>
<dbReference type="AlphaFoldDB" id="A0A1T4YU91"/>
<evidence type="ECO:0000256" key="5">
    <source>
        <dbReference type="ARBA" id="ARBA00023315"/>
    </source>
</evidence>
<dbReference type="Gene3D" id="3.30.559.10">
    <property type="entry name" value="Chloramphenicol acetyltransferase-like domain"/>
    <property type="match status" value="1"/>
</dbReference>
<organism evidence="9 10">
    <name type="scientific">Sporosarcina newyorkensis</name>
    <dbReference type="NCBI Taxonomy" id="759851"/>
    <lineage>
        <taxon>Bacteria</taxon>
        <taxon>Bacillati</taxon>
        <taxon>Bacillota</taxon>
        <taxon>Bacilli</taxon>
        <taxon>Bacillales</taxon>
        <taxon>Caryophanaceae</taxon>
        <taxon>Sporosarcina</taxon>
    </lineage>
</organism>
<dbReference type="GO" id="GO:0031405">
    <property type="term" value="F:lipoic acid binding"/>
    <property type="evidence" value="ECO:0007669"/>
    <property type="project" value="TreeGrafter"/>
</dbReference>
<evidence type="ECO:0000256" key="1">
    <source>
        <dbReference type="ARBA" id="ARBA00001938"/>
    </source>
</evidence>
<reference evidence="10" key="1">
    <citation type="submission" date="2017-02" db="EMBL/GenBank/DDBJ databases">
        <authorList>
            <person name="Varghese N."/>
            <person name="Submissions S."/>
        </authorList>
    </citation>
    <scope>NUCLEOTIDE SEQUENCE [LARGE SCALE GENOMIC DNA]</scope>
    <source>
        <strain evidence="10">DSM 23966</strain>
    </source>
</reference>
<evidence type="ECO:0000256" key="2">
    <source>
        <dbReference type="ARBA" id="ARBA00007317"/>
    </source>
</evidence>
<dbReference type="Pfam" id="PF02817">
    <property type="entry name" value="E3_binding"/>
    <property type="match status" value="1"/>
</dbReference>
<dbReference type="PANTHER" id="PTHR43178:SF5">
    <property type="entry name" value="LIPOAMIDE ACYLTRANSFERASE COMPONENT OF BRANCHED-CHAIN ALPHA-KETO ACID DEHYDROGENASE COMPLEX, MITOCHONDRIAL"/>
    <property type="match status" value="1"/>
</dbReference>
<feature type="domain" description="Lipoyl-binding" evidence="7">
    <location>
        <begin position="2"/>
        <end position="77"/>
    </location>
</feature>
<dbReference type="InterPro" id="IPR001078">
    <property type="entry name" value="2-oxoacid_DH_actylTfrase"/>
</dbReference>
<proteinExistence type="inferred from homology"/>
<comment type="cofactor">
    <cofactor evidence="1 6">
        <name>(R)-lipoate</name>
        <dbReference type="ChEBI" id="CHEBI:83088"/>
    </cofactor>
</comment>
<evidence type="ECO:0000313" key="9">
    <source>
        <dbReference type="EMBL" id="SKB05320.1"/>
    </source>
</evidence>
<dbReference type="GO" id="GO:0016407">
    <property type="term" value="F:acetyltransferase activity"/>
    <property type="evidence" value="ECO:0007669"/>
    <property type="project" value="TreeGrafter"/>
</dbReference>
<keyword evidence="9" id="KW-0670">Pyruvate</keyword>
<keyword evidence="4 6" id="KW-0450">Lipoyl</keyword>
<dbReference type="Proteomes" id="UP000190042">
    <property type="component" value="Unassembled WGS sequence"/>
</dbReference>
<dbReference type="InterPro" id="IPR004167">
    <property type="entry name" value="PSBD"/>
</dbReference>
<dbReference type="InterPro" id="IPR050743">
    <property type="entry name" value="2-oxoacid_DH_E2_comp"/>
</dbReference>
<keyword evidence="10" id="KW-1185">Reference proteome</keyword>
<keyword evidence="5 6" id="KW-0012">Acyltransferase</keyword>
<dbReference type="InterPro" id="IPR000089">
    <property type="entry name" value="Biotin_lipoyl"/>
</dbReference>
<evidence type="ECO:0000256" key="4">
    <source>
        <dbReference type="ARBA" id="ARBA00022823"/>
    </source>
</evidence>
<dbReference type="EMBL" id="FUYJ01000009">
    <property type="protein sequence ID" value="SKB05320.1"/>
    <property type="molecule type" value="Genomic_DNA"/>
</dbReference>
<comment type="similarity">
    <text evidence="2 6">Belongs to the 2-oxoacid dehydrogenase family.</text>
</comment>
<dbReference type="PROSITE" id="PS51826">
    <property type="entry name" value="PSBD"/>
    <property type="match status" value="1"/>
</dbReference>
<evidence type="ECO:0000256" key="6">
    <source>
        <dbReference type="RuleBase" id="RU003423"/>
    </source>
</evidence>
<keyword evidence="3 6" id="KW-0808">Transferase</keyword>
<evidence type="ECO:0000313" key="10">
    <source>
        <dbReference type="Proteomes" id="UP000190042"/>
    </source>
</evidence>
<dbReference type="RefSeq" id="WP_078818568.1">
    <property type="nucleotide sequence ID" value="NZ_FUYJ01000009.1"/>
</dbReference>
<dbReference type="InterPro" id="IPR023213">
    <property type="entry name" value="CAT-like_dom_sf"/>
</dbReference>
<dbReference type="InterPro" id="IPR036625">
    <property type="entry name" value="E3-bd_dom_sf"/>
</dbReference>
<dbReference type="Pfam" id="PF00198">
    <property type="entry name" value="2-oxoacid_dh"/>
    <property type="match status" value="1"/>
</dbReference>
<name>A0A1T4YU91_9BACL</name>
<dbReference type="SUPFAM" id="SSF51230">
    <property type="entry name" value="Single hybrid motif"/>
    <property type="match status" value="1"/>
</dbReference>
<feature type="domain" description="Peripheral subunit-binding (PSBD)" evidence="8">
    <location>
        <begin position="126"/>
        <end position="163"/>
    </location>
</feature>
<accession>A0A1T4YU91</accession>
<dbReference type="EC" id="2.3.1.-" evidence="6"/>
<dbReference type="CDD" id="cd06849">
    <property type="entry name" value="lipoyl_domain"/>
    <property type="match status" value="1"/>
</dbReference>
<evidence type="ECO:0000259" key="8">
    <source>
        <dbReference type="PROSITE" id="PS51826"/>
    </source>
</evidence>
<dbReference type="Gene3D" id="4.10.320.10">
    <property type="entry name" value="E3-binding domain"/>
    <property type="match status" value="1"/>
</dbReference>
<dbReference type="SUPFAM" id="SSF47005">
    <property type="entry name" value="Peripheral subunit-binding domain of 2-oxo acid dehydrogenase complex"/>
    <property type="match status" value="1"/>
</dbReference>
<evidence type="ECO:0000256" key="3">
    <source>
        <dbReference type="ARBA" id="ARBA00022679"/>
    </source>
</evidence>
<sequence length="420" mass="45349">MSETIVMPKLGMTMTEGTITEWYKEIGDTVEKGEPVLMISSEKLNQDVEAPNTGILLEKFGDVEDELKVGDALAIIGEEGEKPSSADKKDTNPVSVDVMNFEKPHSPSDIPAQQGVTKHQQSDRIFITPLARRMAVDNDIDIQSVTGSGGKGRITKRDIDKVLASSDRQTEPAHELAAKQAAATVSAPTASVGEGLSPMRKAIARNMRESLAQTAQLTLHRKAGIDQLIEFQQTLRNELNANNSEVKLSLTVLLARAAILALQELKAMNSTYFDGQLVEFDEVHLGIATSLDNGLLVPVIKNAHQKTIGSLANALKDVTERARIGEADQALLSGSTFTITNLGASGIEYFTPILNPTETGILGIGALQEELILSEDGTVKAIKKIPLSITFDHQIIDGAKAAEFLSILVKYIETPYLLVL</sequence>
<dbReference type="Gene3D" id="2.40.50.100">
    <property type="match status" value="1"/>
</dbReference>
<dbReference type="PROSITE" id="PS50968">
    <property type="entry name" value="BIOTINYL_LIPOYL"/>
    <property type="match status" value="1"/>
</dbReference>
<dbReference type="SUPFAM" id="SSF52777">
    <property type="entry name" value="CoA-dependent acyltransferases"/>
    <property type="match status" value="1"/>
</dbReference>
<dbReference type="PANTHER" id="PTHR43178">
    <property type="entry name" value="DIHYDROLIPOAMIDE ACETYLTRANSFERASE COMPONENT OF PYRUVATE DEHYDROGENASE COMPLEX"/>
    <property type="match status" value="1"/>
</dbReference>